<sequence>MSDYLHRVAVDWHKTLEQIVSIATKSGPQGLLVFDLDSTVFDNRPRQARIVREFGAAKKLDKLLGCQPWHFTSGWDLRGSVVACGYTPKEADDMYAELKAFWQARFFTSEYCVDDIEIVGAPRFLHKLDYVKARVIYVTGRHEAMREGTERCLERTRMPMPSKGGHVQLLMKPELPDSDDEYKRTTHAELRGLGTVLAAFDNEPTHINDYAIKFENAVPVHLATDHSGREVTLHERCVSIPHFAY</sequence>
<dbReference type="Proteomes" id="UP000249061">
    <property type="component" value="Unassembled WGS sequence"/>
</dbReference>
<evidence type="ECO:0000313" key="2">
    <source>
        <dbReference type="Proteomes" id="UP000249061"/>
    </source>
</evidence>
<evidence type="ECO:0008006" key="3">
    <source>
        <dbReference type="Google" id="ProtNLM"/>
    </source>
</evidence>
<name>A0A2W5U1P8_9BACT</name>
<accession>A0A2W5U1P8</accession>
<dbReference type="AlphaFoldDB" id="A0A2W5U1P8"/>
<dbReference type="EMBL" id="QFQP01000002">
    <property type="protein sequence ID" value="PZR17475.1"/>
    <property type="molecule type" value="Genomic_DNA"/>
</dbReference>
<dbReference type="InterPro" id="IPR023214">
    <property type="entry name" value="HAD_sf"/>
</dbReference>
<dbReference type="InterPro" id="IPR036412">
    <property type="entry name" value="HAD-like_sf"/>
</dbReference>
<reference evidence="1 2" key="1">
    <citation type="submission" date="2017-08" db="EMBL/GenBank/DDBJ databases">
        <title>Infants hospitalized years apart are colonized by the same room-sourced microbial strains.</title>
        <authorList>
            <person name="Brooks B."/>
            <person name="Olm M.R."/>
            <person name="Firek B.A."/>
            <person name="Baker R."/>
            <person name="Thomas B.C."/>
            <person name="Morowitz M.J."/>
            <person name="Banfield J.F."/>
        </authorList>
    </citation>
    <scope>NUCLEOTIDE SEQUENCE [LARGE SCALE GENOMIC DNA]</scope>
    <source>
        <strain evidence="1">S2_003_000_R2_14</strain>
    </source>
</reference>
<dbReference type="Gene3D" id="3.40.50.1000">
    <property type="entry name" value="HAD superfamily/HAD-like"/>
    <property type="match status" value="1"/>
</dbReference>
<gene>
    <name evidence="1" type="ORF">DI536_03920</name>
</gene>
<organism evidence="1 2">
    <name type="scientific">Archangium gephyra</name>
    <dbReference type="NCBI Taxonomy" id="48"/>
    <lineage>
        <taxon>Bacteria</taxon>
        <taxon>Pseudomonadati</taxon>
        <taxon>Myxococcota</taxon>
        <taxon>Myxococcia</taxon>
        <taxon>Myxococcales</taxon>
        <taxon>Cystobacterineae</taxon>
        <taxon>Archangiaceae</taxon>
        <taxon>Archangium</taxon>
    </lineage>
</organism>
<protein>
    <recommendedName>
        <fullName evidence="3">Haloacid dehalogenase-like hydrolase</fullName>
    </recommendedName>
</protein>
<dbReference type="SUPFAM" id="SSF56784">
    <property type="entry name" value="HAD-like"/>
    <property type="match status" value="1"/>
</dbReference>
<proteinExistence type="predicted"/>
<evidence type="ECO:0000313" key="1">
    <source>
        <dbReference type="EMBL" id="PZR17475.1"/>
    </source>
</evidence>
<comment type="caution">
    <text evidence="1">The sequence shown here is derived from an EMBL/GenBank/DDBJ whole genome shotgun (WGS) entry which is preliminary data.</text>
</comment>